<evidence type="ECO:0000313" key="10">
    <source>
        <dbReference type="EMBL" id="TKA65471.1"/>
    </source>
</evidence>
<evidence type="ECO:0000256" key="4">
    <source>
        <dbReference type="ARBA" id="ARBA00023015"/>
    </source>
</evidence>
<dbReference type="Gene3D" id="4.10.240.10">
    <property type="entry name" value="Zn(2)-C6 fungal-type DNA-binding domain"/>
    <property type="match status" value="1"/>
</dbReference>
<evidence type="ECO:0000256" key="1">
    <source>
        <dbReference type="ARBA" id="ARBA00004123"/>
    </source>
</evidence>
<dbReference type="PANTHER" id="PTHR47540">
    <property type="entry name" value="THIAMINE REPRESSIBLE GENES REGULATORY PROTEIN THI5"/>
    <property type="match status" value="1"/>
</dbReference>
<dbReference type="PANTHER" id="PTHR47540:SF1">
    <property type="entry name" value="ACTIVATOR OF STRESS GENES 1-RELATED"/>
    <property type="match status" value="1"/>
</dbReference>
<keyword evidence="11" id="KW-1185">Reference proteome</keyword>
<dbReference type="Proteomes" id="UP000308768">
    <property type="component" value="Unassembled WGS sequence"/>
</dbReference>
<dbReference type="GO" id="GO:0045944">
    <property type="term" value="P:positive regulation of transcription by RNA polymerase II"/>
    <property type="evidence" value="ECO:0007669"/>
    <property type="project" value="TreeGrafter"/>
</dbReference>
<dbReference type="GO" id="GO:0005634">
    <property type="term" value="C:nucleus"/>
    <property type="evidence" value="ECO:0007669"/>
    <property type="project" value="UniProtKB-SubCell"/>
</dbReference>
<evidence type="ECO:0000256" key="7">
    <source>
        <dbReference type="ARBA" id="ARBA00023242"/>
    </source>
</evidence>
<evidence type="ECO:0000256" key="8">
    <source>
        <dbReference type="SAM" id="MobiDB-lite"/>
    </source>
</evidence>
<gene>
    <name evidence="10" type="ORF">B0A49_11668</name>
</gene>
<evidence type="ECO:0000259" key="9">
    <source>
        <dbReference type="PROSITE" id="PS50048"/>
    </source>
</evidence>
<dbReference type="GO" id="GO:0043565">
    <property type="term" value="F:sequence-specific DNA binding"/>
    <property type="evidence" value="ECO:0007669"/>
    <property type="project" value="TreeGrafter"/>
</dbReference>
<dbReference type="CDD" id="cd12148">
    <property type="entry name" value="fungal_TF_MHR"/>
    <property type="match status" value="1"/>
</dbReference>
<feature type="region of interest" description="Disordered" evidence="8">
    <location>
        <begin position="717"/>
        <end position="824"/>
    </location>
</feature>
<evidence type="ECO:0000313" key="11">
    <source>
        <dbReference type="Proteomes" id="UP000308768"/>
    </source>
</evidence>
<accession>A0A4U0WQU5</accession>
<reference evidence="10 11" key="1">
    <citation type="submission" date="2017-03" db="EMBL/GenBank/DDBJ databases">
        <title>Genomes of endolithic fungi from Antarctica.</title>
        <authorList>
            <person name="Coleine C."/>
            <person name="Masonjones S."/>
            <person name="Stajich J.E."/>
        </authorList>
    </citation>
    <scope>NUCLEOTIDE SEQUENCE [LARGE SCALE GENOMIC DNA]</scope>
    <source>
        <strain evidence="10 11">CCFEE 5187</strain>
    </source>
</reference>
<dbReference type="InterPro" id="IPR051711">
    <property type="entry name" value="Stress_Response_Reg"/>
</dbReference>
<name>A0A4U0WQU5_9PEZI</name>
<keyword evidence="5" id="KW-0238">DNA-binding</keyword>
<evidence type="ECO:0000256" key="3">
    <source>
        <dbReference type="ARBA" id="ARBA00022833"/>
    </source>
</evidence>
<dbReference type="OrthoDB" id="422427at2759"/>
<dbReference type="Pfam" id="PF00172">
    <property type="entry name" value="Zn_clus"/>
    <property type="match status" value="1"/>
</dbReference>
<proteinExistence type="predicted"/>
<feature type="compositionally biased region" description="Polar residues" evidence="8">
    <location>
        <begin position="23"/>
        <end position="44"/>
    </location>
</feature>
<evidence type="ECO:0000256" key="5">
    <source>
        <dbReference type="ARBA" id="ARBA00023125"/>
    </source>
</evidence>
<comment type="subcellular location">
    <subcellularLocation>
        <location evidence="1">Nucleus</location>
    </subcellularLocation>
</comment>
<evidence type="ECO:0000256" key="6">
    <source>
        <dbReference type="ARBA" id="ARBA00023163"/>
    </source>
</evidence>
<dbReference type="GO" id="GO:0008270">
    <property type="term" value="F:zinc ion binding"/>
    <property type="evidence" value="ECO:0007669"/>
    <property type="project" value="InterPro"/>
</dbReference>
<keyword evidence="6" id="KW-0804">Transcription</keyword>
<feature type="domain" description="Zn(2)-C6 fungal-type" evidence="9">
    <location>
        <begin position="60"/>
        <end position="89"/>
    </location>
</feature>
<feature type="compositionally biased region" description="Polar residues" evidence="8">
    <location>
        <begin position="786"/>
        <end position="797"/>
    </location>
</feature>
<dbReference type="InterPro" id="IPR001138">
    <property type="entry name" value="Zn2Cys6_DnaBD"/>
</dbReference>
<feature type="compositionally biased region" description="Low complexity" evidence="8">
    <location>
        <begin position="805"/>
        <end position="824"/>
    </location>
</feature>
<dbReference type="SMART" id="SM00066">
    <property type="entry name" value="GAL4"/>
    <property type="match status" value="1"/>
</dbReference>
<keyword evidence="3" id="KW-0862">Zinc</keyword>
<dbReference type="CDD" id="cd00067">
    <property type="entry name" value="GAL4"/>
    <property type="match status" value="1"/>
</dbReference>
<dbReference type="GO" id="GO:0000981">
    <property type="term" value="F:DNA-binding transcription factor activity, RNA polymerase II-specific"/>
    <property type="evidence" value="ECO:0007669"/>
    <property type="project" value="InterPro"/>
</dbReference>
<organism evidence="10 11">
    <name type="scientific">Cryomyces minteri</name>
    <dbReference type="NCBI Taxonomy" id="331657"/>
    <lineage>
        <taxon>Eukaryota</taxon>
        <taxon>Fungi</taxon>
        <taxon>Dikarya</taxon>
        <taxon>Ascomycota</taxon>
        <taxon>Pezizomycotina</taxon>
        <taxon>Dothideomycetes</taxon>
        <taxon>Dothideomycetes incertae sedis</taxon>
        <taxon>Cryomyces</taxon>
    </lineage>
</organism>
<dbReference type="GO" id="GO:0006351">
    <property type="term" value="P:DNA-templated transcription"/>
    <property type="evidence" value="ECO:0007669"/>
    <property type="project" value="InterPro"/>
</dbReference>
<comment type="caution">
    <text evidence="10">The sequence shown here is derived from an EMBL/GenBank/DDBJ whole genome shotgun (WGS) entry which is preliminary data.</text>
</comment>
<dbReference type="SMART" id="SM00906">
    <property type="entry name" value="Fungal_trans"/>
    <property type="match status" value="1"/>
</dbReference>
<dbReference type="PROSITE" id="PS50048">
    <property type="entry name" value="ZN2_CY6_FUNGAL_2"/>
    <property type="match status" value="1"/>
</dbReference>
<sequence length="996" mass="110722">MDPSSPEGFDDSASIAQDEQWEDQQTQLNLSPSASAADTSSGQAPKSLPPVQKRRRVTRACDECRRKKIKCDGKQPCTHCTVYSYECTYDQPSNRRRNPTPQYIEAIEQRLHRAEALLKVVLPNVDPGDPDIDAVLQQGNLPSSIPGLGQPSSSGAKARPALGKPTVSSENMKDPQLESMVKATGQLDLDEQGYWDYHGHSSGLSFVRRMREQMGDIMGPEGNSTPFVKTRPMSQVFESPMSNVGSPMEVLPSPELPSQTVARQLCSNSVNDASALLRVVHQPTFWKSFDRIYSTAPENYNGEDIRFLPLLYVVIALGCLFAKEEHSDLEQLGYDNAIDQGSKYFKASRQLLDIADCRDITSLQAIIFMILFLQSSAKLSTCYAYVGVALRSALRMGLHRSFTNNFNPIEAETRKRLFWVIRKMDIYVGAMLGLPQTLSDDDVDQELPLEVDDEYITETQILPMPEGKMSLITASNAHMRLVWLLSKIVKHIYPIKGQSSQKDPTKSYSVSYAKIREIENDLEEWKGSLPAMLQPIGEAPPAVLRQVAILMVWSGITDNCHRVQHLLRLAYAHAQMMLYRPFLHYTAQNRKSKYVDQRAYMCAAACVNVSRNIIHIASQMKQRGLLNGAFWFTMYTTFFSILSLVFFALENPDNATTDAVLRDAVEGKEVLASLAKRSMAADRCTATLAVSSPSLAPWIMLTIRRPCSMLFPERLQQDRQQNATASKKRRHPLSTSAVPPPALTARSHPDITQIGSLSSQAAPKRAHTHPDIGSSFPKVDTHRSDTSGIPNTFTKSPYLQPPNDSYSSSSMSSTSGMGTPGSSSALFPAVQHRYPNPSTYNNPALPDLSAMMFPSEDPFAYPNAPMTTFENNQFDKNNPFYNFNLGVNTNERDTDSSKDIYMPPPSASGSEGENLDVQLFGPLPPYMMRTQQSGLGLQQNPMGMGASDTGNNFIPTSVDWTGQQNMRTSGLPGMNLDDIFGGEEWNRILMDQVFRQ</sequence>
<dbReference type="InterPro" id="IPR007219">
    <property type="entry name" value="XnlR_reg_dom"/>
</dbReference>
<dbReference type="STRING" id="331657.A0A4U0WQU5"/>
<protein>
    <recommendedName>
        <fullName evidence="9">Zn(2)-C6 fungal-type domain-containing protein</fullName>
    </recommendedName>
</protein>
<feature type="region of interest" description="Disordered" evidence="8">
    <location>
        <begin position="143"/>
        <end position="172"/>
    </location>
</feature>
<dbReference type="PROSITE" id="PS00463">
    <property type="entry name" value="ZN2_CY6_FUNGAL_1"/>
    <property type="match status" value="1"/>
</dbReference>
<keyword evidence="4" id="KW-0805">Transcription regulation</keyword>
<dbReference type="EMBL" id="NAJN01001136">
    <property type="protein sequence ID" value="TKA65471.1"/>
    <property type="molecule type" value="Genomic_DNA"/>
</dbReference>
<keyword evidence="7" id="KW-0539">Nucleus</keyword>
<feature type="region of interest" description="Disordered" evidence="8">
    <location>
        <begin position="1"/>
        <end position="57"/>
    </location>
</feature>
<dbReference type="AlphaFoldDB" id="A0A4U0WQU5"/>
<evidence type="ECO:0000256" key="2">
    <source>
        <dbReference type="ARBA" id="ARBA00022723"/>
    </source>
</evidence>
<dbReference type="Pfam" id="PF04082">
    <property type="entry name" value="Fungal_trans"/>
    <property type="match status" value="1"/>
</dbReference>
<keyword evidence="2" id="KW-0479">Metal-binding</keyword>
<dbReference type="InterPro" id="IPR036864">
    <property type="entry name" value="Zn2-C6_fun-type_DNA-bd_sf"/>
</dbReference>
<dbReference type="SUPFAM" id="SSF57701">
    <property type="entry name" value="Zn2/Cys6 DNA-binding domain"/>
    <property type="match status" value="1"/>
</dbReference>